<feature type="transmembrane region" description="Helical" evidence="1">
    <location>
        <begin position="12"/>
        <end position="32"/>
    </location>
</feature>
<evidence type="ECO:0000313" key="2">
    <source>
        <dbReference type="EMBL" id="SDX04383.1"/>
    </source>
</evidence>
<dbReference type="AlphaFoldDB" id="A0A1H2YGP7"/>
<sequence length="123" mass="13056">MKEFVVQILEQIMLWAGLVLAWASGEAGRIFVAGGAGSLTRWLFSERRRIRDGAVQVITGSLLAHYMWPWTLAVMTVALPSLGGEPDSKVMAGFVSGLVGISAAKIALAMIEARAGGRDNGTP</sequence>
<keyword evidence="3" id="KW-1185">Reference proteome</keyword>
<evidence type="ECO:0000256" key="1">
    <source>
        <dbReference type="SAM" id="Phobius"/>
    </source>
</evidence>
<dbReference type="Proteomes" id="UP000198539">
    <property type="component" value="Unassembled WGS sequence"/>
</dbReference>
<dbReference type="STRING" id="564137.SAMN04488238_1054"/>
<keyword evidence="1" id="KW-0812">Transmembrane</keyword>
<keyword evidence="1" id="KW-1133">Transmembrane helix</keyword>
<evidence type="ECO:0000313" key="3">
    <source>
        <dbReference type="Proteomes" id="UP000198539"/>
    </source>
</evidence>
<organism evidence="2 3">
    <name type="scientific">Roseicitreum antarcticum</name>
    <dbReference type="NCBI Taxonomy" id="564137"/>
    <lineage>
        <taxon>Bacteria</taxon>
        <taxon>Pseudomonadati</taxon>
        <taxon>Pseudomonadota</taxon>
        <taxon>Alphaproteobacteria</taxon>
        <taxon>Rhodobacterales</taxon>
        <taxon>Paracoccaceae</taxon>
        <taxon>Roseicitreum</taxon>
    </lineage>
</organism>
<dbReference type="EMBL" id="FNOM01000005">
    <property type="protein sequence ID" value="SDX04383.1"/>
    <property type="molecule type" value="Genomic_DNA"/>
</dbReference>
<proteinExistence type="predicted"/>
<gene>
    <name evidence="2" type="ORF">SAMN04488238_1054</name>
</gene>
<protein>
    <submittedName>
        <fullName evidence="2">Uncharacterized protein</fullName>
    </submittedName>
</protein>
<keyword evidence="1" id="KW-0472">Membrane</keyword>
<reference evidence="2 3" key="1">
    <citation type="submission" date="2016-10" db="EMBL/GenBank/DDBJ databases">
        <authorList>
            <person name="de Groot N.N."/>
        </authorList>
    </citation>
    <scope>NUCLEOTIDE SEQUENCE [LARGE SCALE GENOMIC DNA]</scope>
    <source>
        <strain evidence="2 3">CGMCC 1.8894</strain>
    </source>
</reference>
<name>A0A1H2YGP7_9RHOB</name>
<feature type="transmembrane region" description="Helical" evidence="1">
    <location>
        <begin position="53"/>
        <end position="70"/>
    </location>
</feature>
<feature type="transmembrane region" description="Helical" evidence="1">
    <location>
        <begin position="90"/>
        <end position="111"/>
    </location>
</feature>
<accession>A0A1H2YGP7</accession>